<gene>
    <name evidence="11" type="primary">DHX15</name>
    <name evidence="11" type="ORF">OS493_020405</name>
</gene>
<dbReference type="EMBL" id="MU826362">
    <property type="protein sequence ID" value="KAJ7378807.1"/>
    <property type="molecule type" value="Genomic_DNA"/>
</dbReference>
<evidence type="ECO:0000256" key="4">
    <source>
        <dbReference type="ARBA" id="ARBA00022801"/>
    </source>
</evidence>
<keyword evidence="12" id="KW-1185">Reference proteome</keyword>
<evidence type="ECO:0000256" key="3">
    <source>
        <dbReference type="ARBA" id="ARBA00022741"/>
    </source>
</evidence>
<comment type="catalytic activity">
    <reaction evidence="9">
        <text>ATP + H2O = ADP + phosphate + H(+)</text>
        <dbReference type="Rhea" id="RHEA:13065"/>
        <dbReference type="ChEBI" id="CHEBI:15377"/>
        <dbReference type="ChEBI" id="CHEBI:15378"/>
        <dbReference type="ChEBI" id="CHEBI:30616"/>
        <dbReference type="ChEBI" id="CHEBI:43474"/>
        <dbReference type="ChEBI" id="CHEBI:456216"/>
        <dbReference type="EC" id="3.6.4.13"/>
    </reaction>
</comment>
<comment type="similarity">
    <text evidence="8">Belongs to the DEAD box helicase family. DEAH subfamily. DDX15/PRP43 sub-subfamily.</text>
</comment>
<dbReference type="AlphaFoldDB" id="A0A9X0CWQ8"/>
<dbReference type="FunFam" id="1.20.120.1080:FF:000003">
    <property type="entry name" value="Pre-mRNA-splicing factor ATP-dependent RNA helicase PRP43"/>
    <property type="match status" value="1"/>
</dbReference>
<dbReference type="CDD" id="cd18791">
    <property type="entry name" value="SF2_C_RHA"/>
    <property type="match status" value="1"/>
</dbReference>
<dbReference type="PANTHER" id="PTHR18934:SF109">
    <property type="entry name" value="ATP-DEPENDENT RNA HELICASE DHX15 HOMOLOG"/>
    <property type="match status" value="1"/>
</dbReference>
<keyword evidence="7" id="KW-0508">mRNA splicing</keyword>
<evidence type="ECO:0000259" key="10">
    <source>
        <dbReference type="PROSITE" id="PS51194"/>
    </source>
</evidence>
<dbReference type="GO" id="GO:0003723">
    <property type="term" value="F:RNA binding"/>
    <property type="evidence" value="ECO:0007669"/>
    <property type="project" value="TreeGrafter"/>
</dbReference>
<dbReference type="FunFam" id="3.40.50.300:FF:006066">
    <property type="entry name" value="Predicted protein"/>
    <property type="match status" value="1"/>
</dbReference>
<dbReference type="PANTHER" id="PTHR18934">
    <property type="entry name" value="ATP-DEPENDENT RNA HELICASE"/>
    <property type="match status" value="1"/>
</dbReference>
<keyword evidence="3" id="KW-0547">Nucleotide-binding</keyword>
<dbReference type="SMART" id="SM00847">
    <property type="entry name" value="HA2"/>
    <property type="match status" value="1"/>
</dbReference>
<evidence type="ECO:0000256" key="7">
    <source>
        <dbReference type="ARBA" id="ARBA00023187"/>
    </source>
</evidence>
<reference evidence="11" key="1">
    <citation type="submission" date="2023-01" db="EMBL/GenBank/DDBJ databases">
        <title>Genome assembly of the deep-sea coral Lophelia pertusa.</title>
        <authorList>
            <person name="Herrera S."/>
            <person name="Cordes E."/>
        </authorList>
    </citation>
    <scope>NUCLEOTIDE SEQUENCE</scope>
    <source>
        <strain evidence="11">USNM1676648</strain>
        <tissue evidence="11">Polyp</tissue>
    </source>
</reference>
<dbReference type="Gene3D" id="1.20.120.1080">
    <property type="match status" value="1"/>
</dbReference>
<dbReference type="Pfam" id="PF00271">
    <property type="entry name" value="Helicase_C"/>
    <property type="match status" value="1"/>
</dbReference>
<dbReference type="InterPro" id="IPR001650">
    <property type="entry name" value="Helicase_C-like"/>
</dbReference>
<dbReference type="GO" id="GO:0006397">
    <property type="term" value="P:mRNA processing"/>
    <property type="evidence" value="ECO:0007669"/>
    <property type="project" value="UniProtKB-KW"/>
</dbReference>
<keyword evidence="6" id="KW-0067">ATP-binding</keyword>
<dbReference type="GO" id="GO:0016787">
    <property type="term" value="F:hydrolase activity"/>
    <property type="evidence" value="ECO:0007669"/>
    <property type="project" value="UniProtKB-KW"/>
</dbReference>
<keyword evidence="5 11" id="KW-0347">Helicase</keyword>
<evidence type="ECO:0000313" key="11">
    <source>
        <dbReference type="EMBL" id="KAJ7378807.1"/>
    </source>
</evidence>
<protein>
    <recommendedName>
        <fullName evidence="1">RNA helicase</fullName>
        <ecNumber evidence="1">3.6.4.13</ecNumber>
    </recommendedName>
</protein>
<keyword evidence="4 11" id="KW-0378">Hydrolase</keyword>
<evidence type="ECO:0000313" key="12">
    <source>
        <dbReference type="Proteomes" id="UP001163046"/>
    </source>
</evidence>
<evidence type="ECO:0000256" key="9">
    <source>
        <dbReference type="ARBA" id="ARBA00047984"/>
    </source>
</evidence>
<dbReference type="OrthoDB" id="10253254at2759"/>
<dbReference type="GO" id="GO:0008380">
    <property type="term" value="P:RNA splicing"/>
    <property type="evidence" value="ECO:0007669"/>
    <property type="project" value="UniProtKB-KW"/>
</dbReference>
<evidence type="ECO:0000256" key="8">
    <source>
        <dbReference type="ARBA" id="ARBA00024333"/>
    </source>
</evidence>
<dbReference type="InterPro" id="IPR027417">
    <property type="entry name" value="P-loop_NTPase"/>
</dbReference>
<proteinExistence type="inferred from homology"/>
<dbReference type="InterPro" id="IPR007502">
    <property type="entry name" value="Helicase-assoc_dom"/>
</dbReference>
<dbReference type="GO" id="GO:0005681">
    <property type="term" value="C:spliceosomal complex"/>
    <property type="evidence" value="ECO:0007669"/>
    <property type="project" value="TreeGrafter"/>
</dbReference>
<dbReference type="Proteomes" id="UP001163046">
    <property type="component" value="Unassembled WGS sequence"/>
</dbReference>
<dbReference type="GO" id="GO:0005524">
    <property type="term" value="F:ATP binding"/>
    <property type="evidence" value="ECO:0007669"/>
    <property type="project" value="UniProtKB-KW"/>
</dbReference>
<keyword evidence="2" id="KW-0507">mRNA processing</keyword>
<dbReference type="Pfam" id="PF07717">
    <property type="entry name" value="OB_NTP_bind"/>
    <property type="match status" value="1"/>
</dbReference>
<dbReference type="Gene3D" id="3.40.50.300">
    <property type="entry name" value="P-loop containing nucleotide triphosphate hydrolases"/>
    <property type="match status" value="1"/>
</dbReference>
<evidence type="ECO:0000256" key="1">
    <source>
        <dbReference type="ARBA" id="ARBA00012552"/>
    </source>
</evidence>
<dbReference type="InterPro" id="IPR011709">
    <property type="entry name" value="DEAD-box_helicase_OB_fold"/>
</dbReference>
<dbReference type="SMART" id="SM00490">
    <property type="entry name" value="HELICc"/>
    <property type="match status" value="1"/>
</dbReference>
<sequence>MCEEVEGDVLLFLTGQEEIEEACKRLKKEVENMGPEVGELRCIPLYSTLPPQQQQRIFDVAPPKKANGAIGRKCVVSTNIAETSLTIDGVVFVIDPGFSKQKVYNPRIRVESLLVSAISKASSQQRAGRAGRTRPGKCFRLYTEKAYQSEMQDNTYPEILRSNLGTVVLQLKKLGIDDLVHFDFMDPPAPETLMRALELLNYLGALDDNGDLTQLGSMMAEFPLDPQLAKMVIASCDHNCSNEILSITAMLSVPQVFLRPNEAKKAADEAKMKFAHIDGDHLTLLNVYHAYKQNHEDLQWCYDNFIQQRSLKSADNVRQQLTRIMDRFNLARRSTDFNSRDYYVNIRKALVAGFFMQVAHLERSGHYLTVKDNQVVQLHPSTCLDHKPEWVLYNEFVLTTKNYIRTCTDIKADWLVKVAAQYYDMRNFPMCEAKRVLERIIEKLQKNR</sequence>
<dbReference type="EC" id="3.6.4.13" evidence="1"/>
<evidence type="ECO:0000256" key="6">
    <source>
        <dbReference type="ARBA" id="ARBA00022840"/>
    </source>
</evidence>
<dbReference type="InterPro" id="IPR048333">
    <property type="entry name" value="HA2_WH"/>
</dbReference>
<dbReference type="PROSITE" id="PS51194">
    <property type="entry name" value="HELICASE_CTER"/>
    <property type="match status" value="1"/>
</dbReference>
<evidence type="ECO:0000256" key="2">
    <source>
        <dbReference type="ARBA" id="ARBA00022664"/>
    </source>
</evidence>
<dbReference type="Pfam" id="PF04408">
    <property type="entry name" value="WHD_HA2"/>
    <property type="match status" value="1"/>
</dbReference>
<accession>A0A9X0CWQ8</accession>
<dbReference type="Pfam" id="PF21010">
    <property type="entry name" value="HA2_C"/>
    <property type="match status" value="1"/>
</dbReference>
<name>A0A9X0CWQ8_9CNID</name>
<comment type="caution">
    <text evidence="11">The sequence shown here is derived from an EMBL/GenBank/DDBJ whole genome shotgun (WGS) entry which is preliminary data.</text>
</comment>
<dbReference type="GO" id="GO:0003724">
    <property type="term" value="F:RNA helicase activity"/>
    <property type="evidence" value="ECO:0007669"/>
    <property type="project" value="UniProtKB-EC"/>
</dbReference>
<feature type="domain" description="Helicase C-terminal" evidence="10">
    <location>
        <begin position="1"/>
        <end position="175"/>
    </location>
</feature>
<dbReference type="SUPFAM" id="SSF52540">
    <property type="entry name" value="P-loop containing nucleoside triphosphate hydrolases"/>
    <property type="match status" value="1"/>
</dbReference>
<evidence type="ECO:0000256" key="5">
    <source>
        <dbReference type="ARBA" id="ARBA00022806"/>
    </source>
</evidence>
<organism evidence="11 12">
    <name type="scientific">Desmophyllum pertusum</name>
    <dbReference type="NCBI Taxonomy" id="174260"/>
    <lineage>
        <taxon>Eukaryota</taxon>
        <taxon>Metazoa</taxon>
        <taxon>Cnidaria</taxon>
        <taxon>Anthozoa</taxon>
        <taxon>Hexacorallia</taxon>
        <taxon>Scleractinia</taxon>
        <taxon>Caryophylliina</taxon>
        <taxon>Caryophylliidae</taxon>
        <taxon>Desmophyllum</taxon>
    </lineage>
</organism>